<dbReference type="PANTHER" id="PTHR36529:SF1">
    <property type="entry name" value="GLYCOSYLTRANSFERASE"/>
    <property type="match status" value="1"/>
</dbReference>
<evidence type="ECO:0000313" key="1">
    <source>
        <dbReference type="EMBL" id="AKQ45893.1"/>
    </source>
</evidence>
<dbReference type="EMBL" id="CP010777">
    <property type="protein sequence ID" value="AKQ45893.1"/>
    <property type="molecule type" value="Genomic_DNA"/>
</dbReference>
<sequence length="204" mass="22507">MNKRLLLVFARTPQLGKVKTRLARTLGEHQALQIYKQLLHLTHAAAAPVKATKWICYSDEVPAEADIWSAGSFLPQEQPQVPDLGYRMHSLFAKGLVEGFSPVVIIGSDCPDISPEIIEEAFRQLETHDVVLGPAQDGGYYLLGLNFLVPELFTSIPWSTAEVLPATLQAASNLHLKVAQLQVLADVDEAEDLQQWPLLLHPVA</sequence>
<dbReference type="InterPro" id="IPR029044">
    <property type="entry name" value="Nucleotide-diphossugar_trans"/>
</dbReference>
<dbReference type="RefSeq" id="WP_053093777.1">
    <property type="nucleotide sequence ID" value="NZ_CP010777.1"/>
</dbReference>
<organism evidence="1 2">
    <name type="scientific">Rufibacter radiotolerans</name>
    <dbReference type="NCBI Taxonomy" id="1379910"/>
    <lineage>
        <taxon>Bacteria</taxon>
        <taxon>Pseudomonadati</taxon>
        <taxon>Bacteroidota</taxon>
        <taxon>Cytophagia</taxon>
        <taxon>Cytophagales</taxon>
        <taxon>Hymenobacteraceae</taxon>
        <taxon>Rufibacter</taxon>
    </lineage>
</organism>
<dbReference type="OrthoDB" id="9798250at2"/>
<dbReference type="Gene3D" id="3.90.550.10">
    <property type="entry name" value="Spore Coat Polysaccharide Biosynthesis Protein SpsA, Chain A"/>
    <property type="match status" value="1"/>
</dbReference>
<dbReference type="NCBIfam" id="TIGR04282">
    <property type="entry name" value="glyco_like_cofC"/>
    <property type="match status" value="1"/>
</dbReference>
<dbReference type="AlphaFoldDB" id="A0A0H4VKM6"/>
<evidence type="ECO:0008006" key="3">
    <source>
        <dbReference type="Google" id="ProtNLM"/>
    </source>
</evidence>
<reference evidence="1 2" key="1">
    <citation type="submission" date="2015-01" db="EMBL/GenBank/DDBJ databases">
        <title>Rufibacter sp./DG31D/ whole genome sequencing.</title>
        <authorList>
            <person name="Kim M.K."/>
            <person name="Srinivasan S."/>
            <person name="Lee J.-J."/>
        </authorList>
    </citation>
    <scope>NUCLEOTIDE SEQUENCE [LARGE SCALE GENOMIC DNA]</scope>
    <source>
        <strain evidence="1 2">DG31D</strain>
    </source>
</reference>
<dbReference type="KEGG" id="ruf:TH63_09955"/>
<accession>A0A0H4VKM6</accession>
<dbReference type="PANTHER" id="PTHR36529">
    <property type="entry name" value="SLL1095 PROTEIN"/>
    <property type="match status" value="1"/>
</dbReference>
<dbReference type="InterPro" id="IPR018641">
    <property type="entry name" value="Trfase_1_rSAM/seldom-assoc"/>
</dbReference>
<protein>
    <recommendedName>
        <fullName evidence="3">Glycosyltransferase</fullName>
    </recommendedName>
</protein>
<proteinExistence type="predicted"/>
<keyword evidence="2" id="KW-1185">Reference proteome</keyword>
<dbReference type="SUPFAM" id="SSF53448">
    <property type="entry name" value="Nucleotide-diphospho-sugar transferases"/>
    <property type="match status" value="1"/>
</dbReference>
<name>A0A0H4VKM6_9BACT</name>
<dbReference type="Pfam" id="PF09837">
    <property type="entry name" value="DUF2064"/>
    <property type="match status" value="1"/>
</dbReference>
<dbReference type="PATRIC" id="fig|1379910.4.peg.2160"/>
<dbReference type="STRING" id="1379910.TH63_09955"/>
<evidence type="ECO:0000313" key="2">
    <source>
        <dbReference type="Proteomes" id="UP000036458"/>
    </source>
</evidence>
<dbReference type="Proteomes" id="UP000036458">
    <property type="component" value="Chromosome"/>
</dbReference>
<gene>
    <name evidence="1" type="ORF">TH63_09955</name>
</gene>